<sequence>MFHPDGVINVTSTVFGRFFGSKIISSFSLFWLRHVRQGNCPAVSLASGSWSENNFSDSTRFPQNNTWLMCLLTDKSHTSQLNISEQQVNVTDTQIISELTDLIAEILSDCDRPNGYQLTP</sequence>
<proteinExistence type="predicted"/>
<evidence type="ECO:0000313" key="2">
    <source>
        <dbReference type="Proteomes" id="UP000828390"/>
    </source>
</evidence>
<dbReference type="Proteomes" id="UP000828390">
    <property type="component" value="Unassembled WGS sequence"/>
</dbReference>
<reference evidence="1" key="2">
    <citation type="submission" date="2020-11" db="EMBL/GenBank/DDBJ databases">
        <authorList>
            <person name="McCartney M.A."/>
            <person name="Auch B."/>
            <person name="Kono T."/>
            <person name="Mallez S."/>
            <person name="Becker A."/>
            <person name="Gohl D.M."/>
            <person name="Silverstein K.A.T."/>
            <person name="Koren S."/>
            <person name="Bechman K.B."/>
            <person name="Herman A."/>
            <person name="Abrahante J.E."/>
            <person name="Garbe J."/>
        </authorList>
    </citation>
    <scope>NUCLEOTIDE SEQUENCE</scope>
    <source>
        <strain evidence="1">Duluth1</strain>
        <tissue evidence="1">Whole animal</tissue>
    </source>
</reference>
<reference evidence="1" key="1">
    <citation type="journal article" date="2019" name="bioRxiv">
        <title>The Genome of the Zebra Mussel, Dreissena polymorpha: A Resource for Invasive Species Research.</title>
        <authorList>
            <person name="McCartney M.A."/>
            <person name="Auch B."/>
            <person name="Kono T."/>
            <person name="Mallez S."/>
            <person name="Zhang Y."/>
            <person name="Obille A."/>
            <person name="Becker A."/>
            <person name="Abrahante J.E."/>
            <person name="Garbe J."/>
            <person name="Badalamenti J.P."/>
            <person name="Herman A."/>
            <person name="Mangelson H."/>
            <person name="Liachko I."/>
            <person name="Sullivan S."/>
            <person name="Sone E.D."/>
            <person name="Koren S."/>
            <person name="Silverstein K.A.T."/>
            <person name="Beckman K.B."/>
            <person name="Gohl D.M."/>
        </authorList>
    </citation>
    <scope>NUCLEOTIDE SEQUENCE</scope>
    <source>
        <strain evidence="1">Duluth1</strain>
        <tissue evidence="1">Whole animal</tissue>
    </source>
</reference>
<accession>A0A9D4DT09</accession>
<organism evidence="1 2">
    <name type="scientific">Dreissena polymorpha</name>
    <name type="common">Zebra mussel</name>
    <name type="synonym">Mytilus polymorpha</name>
    <dbReference type="NCBI Taxonomy" id="45954"/>
    <lineage>
        <taxon>Eukaryota</taxon>
        <taxon>Metazoa</taxon>
        <taxon>Spiralia</taxon>
        <taxon>Lophotrochozoa</taxon>
        <taxon>Mollusca</taxon>
        <taxon>Bivalvia</taxon>
        <taxon>Autobranchia</taxon>
        <taxon>Heteroconchia</taxon>
        <taxon>Euheterodonta</taxon>
        <taxon>Imparidentia</taxon>
        <taxon>Neoheterodontei</taxon>
        <taxon>Myida</taxon>
        <taxon>Dreissenoidea</taxon>
        <taxon>Dreissenidae</taxon>
        <taxon>Dreissena</taxon>
    </lineage>
</organism>
<protein>
    <submittedName>
        <fullName evidence="1">Uncharacterized protein</fullName>
    </submittedName>
</protein>
<dbReference type="EMBL" id="JAIWYP010000010">
    <property type="protein sequence ID" value="KAH3753319.1"/>
    <property type="molecule type" value="Genomic_DNA"/>
</dbReference>
<comment type="caution">
    <text evidence="1">The sequence shown here is derived from an EMBL/GenBank/DDBJ whole genome shotgun (WGS) entry which is preliminary data.</text>
</comment>
<evidence type="ECO:0000313" key="1">
    <source>
        <dbReference type="EMBL" id="KAH3753319.1"/>
    </source>
</evidence>
<gene>
    <name evidence="1" type="ORF">DPMN_187954</name>
</gene>
<dbReference type="AlphaFoldDB" id="A0A9D4DT09"/>
<keyword evidence="2" id="KW-1185">Reference proteome</keyword>
<name>A0A9D4DT09_DREPO</name>